<feature type="transmembrane region" description="Helical" evidence="1">
    <location>
        <begin position="273"/>
        <end position="298"/>
    </location>
</feature>
<dbReference type="RefSeq" id="WP_012167883.1">
    <property type="nucleotide sequence ID" value="NC_009930.1"/>
</dbReference>
<sequence>MITLAAITDNPQDIIDNANELTNRVEAAVQVLWDVLNTPLFIEIANLGAIIAFLFAAFWFFRLVRHWLDPEMNQAPDSIRLFLIAILLLILLGTPTNRGKLLGNVVVNADRLGNALTQMVLDKLETGPNSSLNELQVQRAVQARMQEDFQRCSELPSGEEREQCIIEGQQRVTSATAPFGNVEWAQKLRKDSIALFGEITDDYVAYSDKVIGQTVEKEIKLFIADTARKLIASILFLITAAFMILLRVAKPIVALIMPLYVGLTFVPSDNPPIVFGMGLFMDLFLIELVFKIFLVLIARVMLLLPGEDPLLLPIFLVIVMIPAVVYLARRPPGGGLGFGLSALGLLRRR</sequence>
<keyword evidence="2" id="KW-0614">Plasmid</keyword>
<feature type="transmembrane region" description="Helical" evidence="1">
    <location>
        <begin position="310"/>
        <end position="328"/>
    </location>
</feature>
<name>A8ZPN9_ACAM1</name>
<organism evidence="2 3">
    <name type="scientific">Acaryochloris marina (strain MBIC 11017)</name>
    <dbReference type="NCBI Taxonomy" id="329726"/>
    <lineage>
        <taxon>Bacteria</taxon>
        <taxon>Bacillati</taxon>
        <taxon>Cyanobacteriota</taxon>
        <taxon>Cyanophyceae</taxon>
        <taxon>Acaryochloridales</taxon>
        <taxon>Acaryochloridaceae</taxon>
        <taxon>Acaryochloris</taxon>
    </lineage>
</organism>
<gene>
    <name evidence="2" type="ordered locus">AM1_E0206</name>
</gene>
<feature type="transmembrane region" description="Helical" evidence="1">
    <location>
        <begin position="79"/>
        <end position="96"/>
    </location>
</feature>
<dbReference type="KEGG" id="amr:AM1_E0206"/>
<feature type="transmembrane region" description="Helical" evidence="1">
    <location>
        <begin position="40"/>
        <end position="59"/>
    </location>
</feature>
<keyword evidence="1" id="KW-0472">Membrane</keyword>
<dbReference type="EMBL" id="CP000842">
    <property type="protein sequence ID" value="ABW32975.1"/>
    <property type="molecule type" value="Genomic_DNA"/>
</dbReference>
<reference evidence="2 3" key="1">
    <citation type="journal article" date="2008" name="Proc. Natl. Acad. Sci. U.S.A.">
        <title>Niche adaptation and genome expansion in the chlorophyll d-producing cyanobacterium Acaryochloris marina.</title>
        <authorList>
            <person name="Swingley W.D."/>
            <person name="Chen M."/>
            <person name="Cheung P.C."/>
            <person name="Conrad A.L."/>
            <person name="Dejesa L.C."/>
            <person name="Hao J."/>
            <person name="Honchak B.M."/>
            <person name="Karbach L.E."/>
            <person name="Kurdoglu A."/>
            <person name="Lahiri S."/>
            <person name="Mastrian S.D."/>
            <person name="Miyashita H."/>
            <person name="Page L."/>
            <person name="Ramakrishna P."/>
            <person name="Satoh S."/>
            <person name="Sattley W.M."/>
            <person name="Shimada Y."/>
            <person name="Taylor H.L."/>
            <person name="Tomo T."/>
            <person name="Tsuchiya T."/>
            <person name="Wang Z.T."/>
            <person name="Raymond J."/>
            <person name="Mimuro M."/>
            <person name="Blankenship R.E."/>
            <person name="Touchman J.W."/>
        </authorList>
    </citation>
    <scope>NUCLEOTIDE SEQUENCE [LARGE SCALE GENOMIC DNA]</scope>
    <source>
        <strain evidence="3">MBIC 11017</strain>
        <plasmid evidence="3">Plasmid pREB5</plasmid>
    </source>
</reference>
<keyword evidence="1" id="KW-1133">Transmembrane helix</keyword>
<protein>
    <submittedName>
        <fullName evidence="2">Uncharacterized protein</fullName>
    </submittedName>
</protein>
<accession>A8ZPN9</accession>
<dbReference type="HOGENOM" id="CLU_777610_0_0_3"/>
<proteinExistence type="predicted"/>
<keyword evidence="1" id="KW-0812">Transmembrane</keyword>
<feature type="transmembrane region" description="Helical" evidence="1">
    <location>
        <begin position="230"/>
        <end position="261"/>
    </location>
</feature>
<evidence type="ECO:0000256" key="1">
    <source>
        <dbReference type="SAM" id="Phobius"/>
    </source>
</evidence>
<geneLocation type="plasmid" evidence="2 3">
    <name>pREB5</name>
</geneLocation>
<keyword evidence="3" id="KW-1185">Reference proteome</keyword>
<dbReference type="Proteomes" id="UP000000268">
    <property type="component" value="Plasmid pREB5"/>
</dbReference>
<dbReference type="AlphaFoldDB" id="A8ZPN9"/>
<evidence type="ECO:0000313" key="3">
    <source>
        <dbReference type="Proteomes" id="UP000000268"/>
    </source>
</evidence>
<evidence type="ECO:0000313" key="2">
    <source>
        <dbReference type="EMBL" id="ABW32975.1"/>
    </source>
</evidence>